<organism evidence="2 3">
    <name type="scientific">Marinithermofilum abyssi</name>
    <dbReference type="NCBI Taxonomy" id="1571185"/>
    <lineage>
        <taxon>Bacteria</taxon>
        <taxon>Bacillati</taxon>
        <taxon>Bacillota</taxon>
        <taxon>Bacilli</taxon>
        <taxon>Bacillales</taxon>
        <taxon>Thermoactinomycetaceae</taxon>
        <taxon>Marinithermofilum</taxon>
    </lineage>
</organism>
<keyword evidence="3" id="KW-1185">Reference proteome</keyword>
<feature type="transmembrane region" description="Helical" evidence="1">
    <location>
        <begin position="20"/>
        <end position="47"/>
    </location>
</feature>
<name>A0A8J2VEP3_9BACL</name>
<dbReference type="AlphaFoldDB" id="A0A8J2VEP3"/>
<dbReference type="EMBL" id="BMHQ01000003">
    <property type="protein sequence ID" value="GGE10370.1"/>
    <property type="molecule type" value="Genomic_DNA"/>
</dbReference>
<comment type="caution">
    <text evidence="2">The sequence shown here is derived from an EMBL/GenBank/DDBJ whole genome shotgun (WGS) entry which is preliminary data.</text>
</comment>
<reference evidence="2" key="2">
    <citation type="submission" date="2020-09" db="EMBL/GenBank/DDBJ databases">
        <authorList>
            <person name="Sun Q."/>
            <person name="Zhou Y."/>
        </authorList>
    </citation>
    <scope>NUCLEOTIDE SEQUENCE</scope>
    <source>
        <strain evidence="2">CGMCC 1.15179</strain>
    </source>
</reference>
<dbReference type="RefSeq" id="WP_188646771.1">
    <property type="nucleotide sequence ID" value="NZ_BMHQ01000003.1"/>
</dbReference>
<evidence type="ECO:0000313" key="3">
    <source>
        <dbReference type="Proteomes" id="UP000625210"/>
    </source>
</evidence>
<gene>
    <name evidence="2" type="ORF">GCM10011571_09590</name>
</gene>
<keyword evidence="1" id="KW-0812">Transmembrane</keyword>
<keyword evidence="1" id="KW-1133">Transmembrane helix</keyword>
<keyword evidence="1" id="KW-0472">Membrane</keyword>
<dbReference type="InterPro" id="IPR018730">
    <property type="entry name" value="DUF2273"/>
</dbReference>
<dbReference type="Pfam" id="PF10031">
    <property type="entry name" value="DUF2273"/>
    <property type="match status" value="1"/>
</dbReference>
<protein>
    <recommendedName>
        <fullName evidence="4">Small integral membrane protein</fullName>
    </recommendedName>
</protein>
<dbReference type="Proteomes" id="UP000625210">
    <property type="component" value="Unassembled WGS sequence"/>
</dbReference>
<evidence type="ECO:0000256" key="1">
    <source>
        <dbReference type="SAM" id="Phobius"/>
    </source>
</evidence>
<reference evidence="2" key="1">
    <citation type="journal article" date="2014" name="Int. J. Syst. Evol. Microbiol.">
        <title>Complete genome sequence of Corynebacterium casei LMG S-19264T (=DSM 44701T), isolated from a smear-ripened cheese.</title>
        <authorList>
            <consortium name="US DOE Joint Genome Institute (JGI-PGF)"/>
            <person name="Walter F."/>
            <person name="Albersmeier A."/>
            <person name="Kalinowski J."/>
            <person name="Ruckert C."/>
        </authorList>
    </citation>
    <scope>NUCLEOTIDE SEQUENCE</scope>
    <source>
        <strain evidence="2">CGMCC 1.15179</strain>
    </source>
</reference>
<sequence length="73" mass="8572">MLDRLWETHRGRVVGTVVGFVLGLIYLIVGFWKTMVFGLFVGVGFWIGHRMDRRDDVGEVLENIFPDKWFRKS</sequence>
<evidence type="ECO:0000313" key="2">
    <source>
        <dbReference type="EMBL" id="GGE10370.1"/>
    </source>
</evidence>
<accession>A0A8J2VEP3</accession>
<evidence type="ECO:0008006" key="4">
    <source>
        <dbReference type="Google" id="ProtNLM"/>
    </source>
</evidence>
<proteinExistence type="predicted"/>